<feature type="region of interest" description="Disordered" evidence="2">
    <location>
        <begin position="18"/>
        <end position="56"/>
    </location>
</feature>
<organism evidence="4 5">
    <name type="scientific">Aphanomyces stellatus</name>
    <dbReference type="NCBI Taxonomy" id="120398"/>
    <lineage>
        <taxon>Eukaryota</taxon>
        <taxon>Sar</taxon>
        <taxon>Stramenopiles</taxon>
        <taxon>Oomycota</taxon>
        <taxon>Saprolegniomycetes</taxon>
        <taxon>Saprolegniales</taxon>
        <taxon>Verrucalvaceae</taxon>
        <taxon>Aphanomyces</taxon>
    </lineage>
</organism>
<reference evidence="4 5" key="1">
    <citation type="submission" date="2019-03" db="EMBL/GenBank/DDBJ databases">
        <authorList>
            <person name="Gaulin E."/>
            <person name="Dumas B."/>
        </authorList>
    </citation>
    <scope>NUCLEOTIDE SEQUENCE [LARGE SCALE GENOMIC DNA]</scope>
    <source>
        <strain evidence="4">CBS 568.67</strain>
    </source>
</reference>
<feature type="coiled-coil region" evidence="1">
    <location>
        <begin position="326"/>
        <end position="361"/>
    </location>
</feature>
<keyword evidence="1" id="KW-0175">Coiled coil</keyword>
<evidence type="ECO:0000313" key="4">
    <source>
        <dbReference type="EMBL" id="VFU00110.1"/>
    </source>
</evidence>
<dbReference type="EMBL" id="VJMH01007273">
    <property type="protein sequence ID" value="KAF0684547.1"/>
    <property type="molecule type" value="Genomic_DNA"/>
</dbReference>
<protein>
    <submittedName>
        <fullName evidence="4">Aste57867_23465 protein</fullName>
    </submittedName>
</protein>
<dbReference type="EMBL" id="CAADRA010007299">
    <property type="protein sequence ID" value="VFU00110.1"/>
    <property type="molecule type" value="Genomic_DNA"/>
</dbReference>
<name>A0A485LSC6_9STRA</name>
<feature type="compositionally biased region" description="Low complexity" evidence="2">
    <location>
        <begin position="377"/>
        <end position="386"/>
    </location>
</feature>
<feature type="compositionally biased region" description="Gly residues" evidence="2">
    <location>
        <begin position="503"/>
        <end position="515"/>
    </location>
</feature>
<keyword evidence="5" id="KW-1185">Reference proteome</keyword>
<feature type="region of interest" description="Disordered" evidence="2">
    <location>
        <begin position="377"/>
        <end position="397"/>
    </location>
</feature>
<dbReference type="AlphaFoldDB" id="A0A485LSC6"/>
<sequence length="515" mass="57468">MAVAADYSGWVKDLDAFKPSMVDDDDDEEDRLQEMSAQYGGKSHGKKGDGGSTSQLEEIKQEMKLLNWHKLANEAALKAALIKTKKLKREDARQSSLLDAEERMERLQQIEEEENMKPLEVTAEFIRKYEDEERREERRLEADVARHISCLKKLKGMLEERDDQRRRHIQYREGKLALDHGYTLRSNQEDDKVSQLQLSARSTGNTNDVARVLSSLDKLVELERRISCLEQEDVEPASVATVAPLIRAAKETLKFTKTTSGRTTAQTVKKSKTKTSHQTFLTGVPEPKTTVKKGKMATTRMATASAIPVSTTNKSKDVKRAADLRRMSERDRHKALKMDKKQAQEKRMAQQNVKIDQWAEKKKQAAVARKVNYVKANQQQAQAKTKSNVARGKPTTANKHMDEFQAMKRGFEAKKAARSKTTKAVASAQPPPQGKKRPPAASTLQPWGTKPKPPTEQRLLPMIHGRVKAAGTSTAPSGRPPARTNAPTELPKVVGRPAKGNGDSLGLGIRGIRSG</sequence>
<feature type="coiled-coil region" evidence="1">
    <location>
        <begin position="97"/>
        <end position="146"/>
    </location>
</feature>
<dbReference type="OrthoDB" id="167865at2759"/>
<evidence type="ECO:0000313" key="5">
    <source>
        <dbReference type="Proteomes" id="UP000332933"/>
    </source>
</evidence>
<gene>
    <name evidence="4" type="primary">Aste57867_23465</name>
    <name evidence="3" type="ORF">As57867_023394</name>
    <name evidence="4" type="ORF">ASTE57867_23465</name>
</gene>
<evidence type="ECO:0000256" key="1">
    <source>
        <dbReference type="SAM" id="Coils"/>
    </source>
</evidence>
<feature type="region of interest" description="Disordered" evidence="2">
    <location>
        <begin position="413"/>
        <end position="515"/>
    </location>
</feature>
<feature type="compositionally biased region" description="Acidic residues" evidence="2">
    <location>
        <begin position="22"/>
        <end position="31"/>
    </location>
</feature>
<proteinExistence type="predicted"/>
<reference evidence="3" key="2">
    <citation type="submission" date="2019-06" db="EMBL/GenBank/DDBJ databases">
        <title>Genomics analysis of Aphanomyces spp. identifies a new class of oomycete effector associated with host adaptation.</title>
        <authorList>
            <person name="Gaulin E."/>
        </authorList>
    </citation>
    <scope>NUCLEOTIDE SEQUENCE</scope>
    <source>
        <strain evidence="3">CBS 578.67</strain>
    </source>
</reference>
<accession>A0A485LSC6</accession>
<evidence type="ECO:0000256" key="2">
    <source>
        <dbReference type="SAM" id="MobiDB-lite"/>
    </source>
</evidence>
<dbReference type="Proteomes" id="UP000332933">
    <property type="component" value="Unassembled WGS sequence"/>
</dbReference>
<evidence type="ECO:0000313" key="3">
    <source>
        <dbReference type="EMBL" id="KAF0684547.1"/>
    </source>
</evidence>